<keyword evidence="3" id="KW-0732">Signal</keyword>
<organism evidence="4 5">
    <name type="scientific">Oopsacas minuta</name>
    <dbReference type="NCBI Taxonomy" id="111878"/>
    <lineage>
        <taxon>Eukaryota</taxon>
        <taxon>Metazoa</taxon>
        <taxon>Porifera</taxon>
        <taxon>Hexactinellida</taxon>
        <taxon>Hexasterophora</taxon>
        <taxon>Lyssacinosida</taxon>
        <taxon>Leucopsacidae</taxon>
        <taxon>Oopsacas</taxon>
    </lineage>
</organism>
<feature type="region of interest" description="Disordered" evidence="2">
    <location>
        <begin position="252"/>
        <end position="289"/>
    </location>
</feature>
<keyword evidence="1" id="KW-0175">Coiled coil</keyword>
<dbReference type="EMBL" id="JAKMXF010000055">
    <property type="protein sequence ID" value="KAI6659540.1"/>
    <property type="molecule type" value="Genomic_DNA"/>
</dbReference>
<gene>
    <name evidence="4" type="ORF">LOD99_14464</name>
</gene>
<proteinExistence type="predicted"/>
<evidence type="ECO:0000256" key="2">
    <source>
        <dbReference type="SAM" id="MobiDB-lite"/>
    </source>
</evidence>
<comment type="caution">
    <text evidence="4">The sequence shown here is derived from an EMBL/GenBank/DDBJ whole genome shotgun (WGS) entry which is preliminary data.</text>
</comment>
<dbReference type="Proteomes" id="UP001165289">
    <property type="component" value="Unassembled WGS sequence"/>
</dbReference>
<evidence type="ECO:0000313" key="5">
    <source>
        <dbReference type="Proteomes" id="UP001165289"/>
    </source>
</evidence>
<reference evidence="4 5" key="1">
    <citation type="journal article" date="2023" name="BMC Biol.">
        <title>The compact genome of the sponge Oopsacas minuta (Hexactinellida) is lacking key metazoan core genes.</title>
        <authorList>
            <person name="Santini S."/>
            <person name="Schenkelaars Q."/>
            <person name="Jourda C."/>
            <person name="Duchesne M."/>
            <person name="Belahbib H."/>
            <person name="Rocher C."/>
            <person name="Selva M."/>
            <person name="Riesgo A."/>
            <person name="Vervoort M."/>
            <person name="Leys S.P."/>
            <person name="Kodjabachian L."/>
            <person name="Le Bivic A."/>
            <person name="Borchiellini C."/>
            <person name="Claverie J.M."/>
            <person name="Renard E."/>
        </authorList>
    </citation>
    <scope>NUCLEOTIDE SEQUENCE [LARGE SCALE GENOMIC DNA]</scope>
    <source>
        <strain evidence="4">SPO-2</strain>
    </source>
</reference>
<evidence type="ECO:0000256" key="1">
    <source>
        <dbReference type="SAM" id="Coils"/>
    </source>
</evidence>
<accession>A0AAV7KF95</accession>
<dbReference type="AlphaFoldDB" id="A0AAV7KF95"/>
<name>A0AAV7KF95_9METZ</name>
<feature type="chain" id="PRO_5043428841" evidence="3">
    <location>
        <begin position="22"/>
        <end position="314"/>
    </location>
</feature>
<evidence type="ECO:0000256" key="3">
    <source>
        <dbReference type="SAM" id="SignalP"/>
    </source>
</evidence>
<feature type="signal peptide" evidence="3">
    <location>
        <begin position="1"/>
        <end position="21"/>
    </location>
</feature>
<evidence type="ECO:0000313" key="4">
    <source>
        <dbReference type="EMBL" id="KAI6659540.1"/>
    </source>
</evidence>
<feature type="coiled-coil region" evidence="1">
    <location>
        <begin position="177"/>
        <end position="230"/>
    </location>
</feature>
<keyword evidence="5" id="KW-1185">Reference proteome</keyword>
<sequence length="314" mass="35884">MFVFWKKLIFLLLLEPEHFHGSIDNPVQLPKVLLFWTKERATLEKEVQLFTQDGKRISLLWSEKDARFQTKTQLSPGGHDGWLSVNDVNLSADIHTFHVAPYQRGTKMPEIELAIDGEKEELLKEFLEKKEKEKEKEGVDKLNKPKIVYRNTLVGTDGTQKNILIEDSKKVVNDELTADLRELIKKLTKDNHILKKQIVNNNTKIEETEREQLEGEKQALLITSKGLKRELDNSLMICDSLREEILLYRESTAPPPRIPIPTTTNSPPPPPMATLSASRKRKHPGDTPPLPLQNTLCVYAIPQSPLPILLLDVL</sequence>
<protein>
    <submittedName>
        <fullName evidence="4">Uncharacterized protein</fullName>
    </submittedName>
</protein>